<sequence length="562" mass="63729">MFASPSIRCWVDCNSKNHLSLPPRIWPSMLSYHPRADFMRLNLCPGLSSLSFLERSSGELKLRSKPMVPSRKFHQPCALVVKCDHPQNVDLPRYYSKKEKKPFPVPIVELRRAARERFKKSRGQPKKPVPPPKNGLIVKSLLPLAYDVMNARVTLINNIKKLLKVVKVHACGYCNEIHVGPVAHPFKSCRGYRASVRKGLHQWTYATVDDVVLPVDTYHLYDRLGKRIRHDERFSIPRIPAVVELCIQAGVDVTEFPTKRRRKPIIWIGKSEFVDADESELPDPVPEVPLKPLLTEIPDSEIVAPCDEEETVRLAEETLEAWEQMRRGAKKLMRMYPVRVCGYCPEVHVGPSGHKAQNCGAHKHQKRNGQHGWQAAVLDDLIPPRYVWHLPDVNGPPLRRELRSFYGQAPAVVEICVQAGAAVPDQYKPTMRLDIGIPSSIREAEMVFLLSPLPWVTPHALIGAVARETPGVHCITAESQLYLSHICGDLQFFDERLLFPASIASLLKVNFSGERLFFLFFFKFEALSHRVVIFSGISYCFIDFIVAKLGCSYGVFKWSGNP</sequence>
<gene>
    <name evidence="2" type="ORF">V6N12_042257</name>
</gene>
<dbReference type="InterPro" id="IPR023342">
    <property type="entry name" value="APO_dom"/>
</dbReference>
<feature type="domain" description="APO" evidence="1">
    <location>
        <begin position="170"/>
        <end position="255"/>
    </location>
</feature>
<comment type="caution">
    <text evidence="2">The sequence shown here is derived from an EMBL/GenBank/DDBJ whole genome shotgun (WGS) entry which is preliminary data.</text>
</comment>
<feature type="domain" description="APO" evidence="1">
    <location>
        <begin position="340"/>
        <end position="425"/>
    </location>
</feature>
<organism evidence="2 3">
    <name type="scientific">Hibiscus sabdariffa</name>
    <name type="common">roselle</name>
    <dbReference type="NCBI Taxonomy" id="183260"/>
    <lineage>
        <taxon>Eukaryota</taxon>
        <taxon>Viridiplantae</taxon>
        <taxon>Streptophyta</taxon>
        <taxon>Embryophyta</taxon>
        <taxon>Tracheophyta</taxon>
        <taxon>Spermatophyta</taxon>
        <taxon>Magnoliopsida</taxon>
        <taxon>eudicotyledons</taxon>
        <taxon>Gunneridae</taxon>
        <taxon>Pentapetalae</taxon>
        <taxon>rosids</taxon>
        <taxon>malvids</taxon>
        <taxon>Malvales</taxon>
        <taxon>Malvaceae</taxon>
        <taxon>Malvoideae</taxon>
        <taxon>Hibiscus</taxon>
    </lineage>
</organism>
<protein>
    <recommendedName>
        <fullName evidence="1">APO domain-containing protein</fullName>
    </recommendedName>
</protein>
<dbReference type="Pfam" id="PF05634">
    <property type="entry name" value="APO_RNA-bind"/>
    <property type="match status" value="2"/>
</dbReference>
<dbReference type="PROSITE" id="PS51499">
    <property type="entry name" value="APO"/>
    <property type="match status" value="2"/>
</dbReference>
<dbReference type="EMBL" id="JBBPBM010000015">
    <property type="protein sequence ID" value="KAK8558968.1"/>
    <property type="molecule type" value="Genomic_DNA"/>
</dbReference>
<reference evidence="2 3" key="1">
    <citation type="journal article" date="2024" name="G3 (Bethesda)">
        <title>Genome assembly of Hibiscus sabdariffa L. provides insights into metabolisms of medicinal natural products.</title>
        <authorList>
            <person name="Kim T."/>
        </authorList>
    </citation>
    <scope>NUCLEOTIDE SEQUENCE [LARGE SCALE GENOMIC DNA]</scope>
    <source>
        <strain evidence="2">TK-2024</strain>
        <tissue evidence="2">Old leaves</tissue>
    </source>
</reference>
<evidence type="ECO:0000259" key="1">
    <source>
        <dbReference type="PROSITE" id="PS51499"/>
    </source>
</evidence>
<dbReference type="PANTHER" id="PTHR10388">
    <property type="entry name" value="EUKARYOTIC TRANSLATION INITIATION FACTOR SUI1"/>
    <property type="match status" value="1"/>
</dbReference>
<accession>A0ABR2EE91</accession>
<evidence type="ECO:0000313" key="3">
    <source>
        <dbReference type="Proteomes" id="UP001472677"/>
    </source>
</evidence>
<name>A0ABR2EE91_9ROSI</name>
<dbReference type="Proteomes" id="UP001472677">
    <property type="component" value="Unassembled WGS sequence"/>
</dbReference>
<proteinExistence type="predicted"/>
<keyword evidence="3" id="KW-1185">Reference proteome</keyword>
<evidence type="ECO:0000313" key="2">
    <source>
        <dbReference type="EMBL" id="KAK8558968.1"/>
    </source>
</evidence>